<name>A0A0A0NWE7_STRRN</name>
<proteinExistence type="inferred from homology"/>
<evidence type="ECO:0000256" key="3">
    <source>
        <dbReference type="RuleBase" id="RU000672"/>
    </source>
</evidence>
<dbReference type="EMBL" id="QYCY01000004">
    <property type="protein sequence ID" value="RLV71694.1"/>
    <property type="molecule type" value="Genomic_DNA"/>
</dbReference>
<dbReference type="Pfam" id="PF01179">
    <property type="entry name" value="Cu_amine_oxid"/>
    <property type="match status" value="1"/>
</dbReference>
<sequence>MRTPACNWEWHVVNPESTNRLGRPVGYALVPEGLPALLADEQSSISVRAAFARHHLWVTRYADDERYPAGQLVNQHPGGVGLPAWTTADRHIDGEDIVLWHTFGLTHWPRPEGWPVMRVDSTGFTLKPIGFFDRSPTLDVPPSGGGKHCDSKAGPPVT</sequence>
<evidence type="ECO:0000256" key="1">
    <source>
        <dbReference type="ARBA" id="ARBA00001935"/>
    </source>
</evidence>
<accession>A0A0A0NWE7</accession>
<feature type="region of interest" description="Disordered" evidence="4">
    <location>
        <begin position="135"/>
        <end position="158"/>
    </location>
</feature>
<dbReference type="GO" id="GO:0009308">
    <property type="term" value="P:amine metabolic process"/>
    <property type="evidence" value="ECO:0007669"/>
    <property type="project" value="UniProtKB-UniRule"/>
</dbReference>
<keyword evidence="3" id="KW-0186">Copper</keyword>
<dbReference type="InterPro" id="IPR036460">
    <property type="entry name" value="Cu_amine_oxidase_C_sf"/>
</dbReference>
<protein>
    <recommendedName>
        <fullName evidence="3">Amine oxidase</fullName>
        <ecNumber evidence="3">1.4.3.-</ecNumber>
    </recommendedName>
</protein>
<comment type="cofactor">
    <cofactor evidence="3">
        <name>Cu cation</name>
        <dbReference type="ChEBI" id="CHEBI:23378"/>
    </cofactor>
    <text evidence="3">Contains 1 topaquinone per subunit.</text>
</comment>
<keyword evidence="3" id="KW-0560">Oxidoreductase</keyword>
<reference evidence="6 7" key="1">
    <citation type="journal article" date="2018" name="J. Biol. Chem.">
        <title>Discovery of the actinoplanic acid pathway in Streptomyces rapamycinicus reveals a genetically conserved synergism with rapamycin.</title>
        <authorList>
            <person name="Mrak P."/>
            <person name="Krastel P."/>
            <person name="Pivk Lukancic P."/>
            <person name="Tao J."/>
            <person name="Pistorius D."/>
            <person name="Moore C.M."/>
        </authorList>
    </citation>
    <scope>NUCLEOTIDE SEQUENCE [LARGE SCALE GENOMIC DNA]</scope>
    <source>
        <strain evidence="6 7">NRRL 5491</strain>
    </source>
</reference>
<evidence type="ECO:0000256" key="4">
    <source>
        <dbReference type="SAM" id="MobiDB-lite"/>
    </source>
</evidence>
<dbReference type="InterPro" id="IPR000269">
    <property type="entry name" value="Cu_amine_oxidase"/>
</dbReference>
<evidence type="ECO:0000256" key="2">
    <source>
        <dbReference type="ARBA" id="ARBA00011738"/>
    </source>
</evidence>
<dbReference type="GO" id="GO:0005507">
    <property type="term" value="F:copper ion binding"/>
    <property type="evidence" value="ECO:0007669"/>
    <property type="project" value="InterPro"/>
</dbReference>
<dbReference type="InterPro" id="IPR015798">
    <property type="entry name" value="Cu_amine_oxidase_C"/>
</dbReference>
<dbReference type="AlphaFoldDB" id="A0A0A0NWE7"/>
<keyword evidence="3" id="KW-0801">TPQ</keyword>
<comment type="caution">
    <text evidence="6">The sequence shown here is derived from an EMBL/GenBank/DDBJ whole genome shotgun (WGS) entry which is preliminary data.</text>
</comment>
<dbReference type="eggNOG" id="COG3733">
    <property type="taxonomic scope" value="Bacteria"/>
</dbReference>
<dbReference type="HOGENOM" id="CLU_011500_1_1_11"/>
<organism evidence="6 7">
    <name type="scientific">Streptomyces rapamycinicus (strain ATCC 29253 / DSM 41530 / NRRL 5491 / AYB-994)</name>
    <name type="common">Streptomyces hygroscopicus (strain ATCC 29253)</name>
    <dbReference type="NCBI Taxonomy" id="1343740"/>
    <lineage>
        <taxon>Bacteria</taxon>
        <taxon>Bacillati</taxon>
        <taxon>Actinomycetota</taxon>
        <taxon>Actinomycetes</taxon>
        <taxon>Kitasatosporales</taxon>
        <taxon>Streptomycetaceae</taxon>
        <taxon>Streptomyces</taxon>
        <taxon>Streptomyces violaceusniger group</taxon>
    </lineage>
</organism>
<feature type="domain" description="Copper amine oxidase catalytic" evidence="5">
    <location>
        <begin position="7"/>
        <end position="138"/>
    </location>
</feature>
<comment type="subunit">
    <text evidence="2">Homodimer.</text>
</comment>
<dbReference type="SUPFAM" id="SSF49998">
    <property type="entry name" value="Amine oxidase catalytic domain"/>
    <property type="match status" value="1"/>
</dbReference>
<evidence type="ECO:0000313" key="7">
    <source>
        <dbReference type="Proteomes" id="UP000281594"/>
    </source>
</evidence>
<evidence type="ECO:0000259" key="5">
    <source>
        <dbReference type="Pfam" id="PF01179"/>
    </source>
</evidence>
<dbReference type="KEGG" id="src:M271_50510"/>
<gene>
    <name evidence="6" type="ORF">D3C57_144245</name>
</gene>
<dbReference type="Proteomes" id="UP000281594">
    <property type="component" value="Unassembled WGS sequence"/>
</dbReference>
<dbReference type="GO" id="GO:0008131">
    <property type="term" value="F:primary methylamine oxidase activity"/>
    <property type="evidence" value="ECO:0007669"/>
    <property type="project" value="InterPro"/>
</dbReference>
<keyword evidence="3" id="KW-0479">Metal-binding</keyword>
<comment type="similarity">
    <text evidence="3">Belongs to the copper/topaquinone oxidase family.</text>
</comment>
<dbReference type="PANTHER" id="PTHR10638:SF86">
    <property type="entry name" value="COPPER AMINE OXIDASE 1-RELATED"/>
    <property type="match status" value="1"/>
</dbReference>
<comment type="cofactor">
    <cofactor evidence="1">
        <name>Cu cation</name>
        <dbReference type="ChEBI" id="CHEBI:23378"/>
    </cofactor>
</comment>
<dbReference type="PANTHER" id="PTHR10638">
    <property type="entry name" value="COPPER AMINE OXIDASE"/>
    <property type="match status" value="1"/>
</dbReference>
<dbReference type="EC" id="1.4.3.-" evidence="3"/>
<dbReference type="RefSeq" id="WP_020874939.1">
    <property type="nucleotide sequence ID" value="NC_022785.1"/>
</dbReference>
<dbReference type="STRING" id="1343740.M271_50510"/>
<dbReference type="GO" id="GO:0048038">
    <property type="term" value="F:quinone binding"/>
    <property type="evidence" value="ECO:0007669"/>
    <property type="project" value="InterPro"/>
</dbReference>
<comment type="PTM">
    <text evidence="3">Topaquinone (TPQ) is generated by copper-dependent autoxidation of a specific tyrosyl residue.</text>
</comment>
<evidence type="ECO:0000313" key="6">
    <source>
        <dbReference type="EMBL" id="RLV71694.1"/>
    </source>
</evidence>
<dbReference type="Gene3D" id="2.70.98.20">
    <property type="entry name" value="Copper amine oxidase, catalytic domain"/>
    <property type="match status" value="1"/>
</dbReference>